<dbReference type="SUPFAM" id="SSF53300">
    <property type="entry name" value="vWA-like"/>
    <property type="match status" value="1"/>
</dbReference>
<comment type="caution">
    <text evidence="1">The sequence shown here is derived from an EMBL/GenBank/DDBJ whole genome shotgun (WGS) entry which is preliminary data.</text>
</comment>
<protein>
    <submittedName>
        <fullName evidence="1">Uncharacterized protein</fullName>
    </submittedName>
</protein>
<evidence type="ECO:0000313" key="2">
    <source>
        <dbReference type="Proteomes" id="UP001152795"/>
    </source>
</evidence>
<proteinExistence type="predicted"/>
<dbReference type="CDD" id="cd01450">
    <property type="entry name" value="vWFA_subfamily_ECM"/>
    <property type="match status" value="1"/>
</dbReference>
<organism evidence="1 2">
    <name type="scientific">Paramuricea clavata</name>
    <name type="common">Red gorgonian</name>
    <name type="synonym">Violescent sea-whip</name>
    <dbReference type="NCBI Taxonomy" id="317549"/>
    <lineage>
        <taxon>Eukaryota</taxon>
        <taxon>Metazoa</taxon>
        <taxon>Cnidaria</taxon>
        <taxon>Anthozoa</taxon>
        <taxon>Octocorallia</taxon>
        <taxon>Malacalcyonacea</taxon>
        <taxon>Plexauridae</taxon>
        <taxon>Paramuricea</taxon>
    </lineage>
</organism>
<keyword evidence="2" id="KW-1185">Reference proteome</keyword>
<dbReference type="AlphaFoldDB" id="A0A6S7FSP6"/>
<dbReference type="SMART" id="SM00327">
    <property type="entry name" value="VWA"/>
    <property type="match status" value="1"/>
</dbReference>
<dbReference type="Pfam" id="PF00092">
    <property type="entry name" value="VWA"/>
    <property type="match status" value="1"/>
</dbReference>
<dbReference type="PANTHER" id="PTHR24020">
    <property type="entry name" value="COLLAGEN ALPHA"/>
    <property type="match status" value="1"/>
</dbReference>
<accession>A0A6S7FSP6</accession>
<gene>
    <name evidence="1" type="ORF">PACLA_8A086341</name>
</gene>
<dbReference type="InterPro" id="IPR036465">
    <property type="entry name" value="vWFA_dom_sf"/>
</dbReference>
<dbReference type="PRINTS" id="PR00453">
    <property type="entry name" value="VWFADOMAIN"/>
</dbReference>
<name>A0A6S7FSP6_PARCT</name>
<dbReference type="PROSITE" id="PS50234">
    <property type="entry name" value="VWFA"/>
    <property type="match status" value="1"/>
</dbReference>
<reference evidence="1" key="1">
    <citation type="submission" date="2020-04" db="EMBL/GenBank/DDBJ databases">
        <authorList>
            <person name="Alioto T."/>
            <person name="Alioto T."/>
            <person name="Gomez Garrido J."/>
        </authorList>
    </citation>
    <scope>NUCLEOTIDE SEQUENCE</scope>
    <source>
        <strain evidence="1">A484AB</strain>
    </source>
</reference>
<dbReference type="Gene3D" id="3.40.50.410">
    <property type="entry name" value="von Willebrand factor, type A domain"/>
    <property type="match status" value="1"/>
</dbReference>
<dbReference type="InterPro" id="IPR050525">
    <property type="entry name" value="ECM_Assembly_Org"/>
</dbReference>
<dbReference type="Proteomes" id="UP001152795">
    <property type="component" value="Unassembled WGS sequence"/>
</dbReference>
<dbReference type="OrthoDB" id="6132182at2759"/>
<evidence type="ECO:0000313" key="1">
    <source>
        <dbReference type="EMBL" id="CAB3978856.1"/>
    </source>
</evidence>
<dbReference type="InterPro" id="IPR002035">
    <property type="entry name" value="VWF_A"/>
</dbReference>
<dbReference type="EMBL" id="CACRXK020000147">
    <property type="protein sequence ID" value="CAB3978856.1"/>
    <property type="molecule type" value="Genomic_DNA"/>
</dbReference>
<sequence length="308" mass="34919">MSYHMLSIIFILFFVKCNYCKVIDQGYYTETGRQREGSASGDGGKTDFQTWLARQQLHRNEDDVDGSGKEDKEGSTSEHEVTDADCDEMHDVIFILDGSESIGPIGFRMIKSYTKQILNQLDLSKCDNVGIIKFSDFVYTETYLGTHDTKTNMLARIDALEEPERLVATEVNKSRIALAMVVAEELAFTSQLGLRPKSKKYLVLMTDGKQPKHGSSNRSLTIESLVKKLIKKEIHILVLAIGQNPSIDELVRLTTEERNIFPERRLNDLMEVLVPKEKHANALNAMETDFYVTDESKSEDENNFNFGN</sequence>